<dbReference type="STRING" id="1890364.A0A2P6MT72"/>
<organism evidence="3 4">
    <name type="scientific">Planoprotostelium fungivorum</name>
    <dbReference type="NCBI Taxonomy" id="1890364"/>
    <lineage>
        <taxon>Eukaryota</taxon>
        <taxon>Amoebozoa</taxon>
        <taxon>Evosea</taxon>
        <taxon>Variosea</taxon>
        <taxon>Cavosteliida</taxon>
        <taxon>Cavosteliaceae</taxon>
        <taxon>Planoprotostelium</taxon>
    </lineage>
</organism>
<evidence type="ECO:0000313" key="4">
    <source>
        <dbReference type="Proteomes" id="UP000241769"/>
    </source>
</evidence>
<gene>
    <name evidence="3" type="ORF">PROFUN_16087</name>
</gene>
<dbReference type="InParanoid" id="A0A2P6MT72"/>
<dbReference type="GO" id="GO:0035556">
    <property type="term" value="P:intracellular signal transduction"/>
    <property type="evidence" value="ECO:0007669"/>
    <property type="project" value="InterPro"/>
</dbReference>
<keyword evidence="1" id="KW-0812">Transmembrane</keyword>
<accession>A0A2P6MT72</accession>
<evidence type="ECO:0000259" key="2">
    <source>
        <dbReference type="PROSITE" id="PS50125"/>
    </source>
</evidence>
<protein>
    <submittedName>
        <fullName evidence="3">Adenylate/guanylate cyclase with integral membrane sensor</fullName>
    </submittedName>
</protein>
<dbReference type="Pfam" id="PF00211">
    <property type="entry name" value="Guanylate_cyc"/>
    <property type="match status" value="1"/>
</dbReference>
<name>A0A2P6MT72_9EUKA</name>
<comment type="caution">
    <text evidence="3">The sequence shown here is derived from an EMBL/GenBank/DDBJ whole genome shotgun (WGS) entry which is preliminary data.</text>
</comment>
<dbReference type="InterPro" id="IPR029787">
    <property type="entry name" value="Nucleotide_cyclase"/>
</dbReference>
<evidence type="ECO:0000313" key="3">
    <source>
        <dbReference type="EMBL" id="PRP74911.1"/>
    </source>
</evidence>
<dbReference type="InterPro" id="IPR050697">
    <property type="entry name" value="Adenylyl/Guanylyl_Cyclase_3/4"/>
</dbReference>
<feature type="domain" description="Guanylate cyclase" evidence="2">
    <location>
        <begin position="596"/>
        <end position="728"/>
    </location>
</feature>
<dbReference type="PROSITE" id="PS50125">
    <property type="entry name" value="GUANYLATE_CYCLASE_2"/>
    <property type="match status" value="1"/>
</dbReference>
<reference evidence="3 4" key="1">
    <citation type="journal article" date="2018" name="Genome Biol. Evol.">
        <title>Multiple Roots of Fruiting Body Formation in Amoebozoa.</title>
        <authorList>
            <person name="Hillmann F."/>
            <person name="Forbes G."/>
            <person name="Novohradska S."/>
            <person name="Ferling I."/>
            <person name="Riege K."/>
            <person name="Groth M."/>
            <person name="Westermann M."/>
            <person name="Marz M."/>
            <person name="Spaller T."/>
            <person name="Winckler T."/>
            <person name="Schaap P."/>
            <person name="Glockner G."/>
        </authorList>
    </citation>
    <scope>NUCLEOTIDE SEQUENCE [LARGE SCALE GENOMIC DNA]</scope>
    <source>
        <strain evidence="3 4">Jena</strain>
    </source>
</reference>
<feature type="transmembrane region" description="Helical" evidence="1">
    <location>
        <begin position="492"/>
        <end position="517"/>
    </location>
</feature>
<dbReference type="Proteomes" id="UP000241769">
    <property type="component" value="Unassembled WGS sequence"/>
</dbReference>
<keyword evidence="1" id="KW-0472">Membrane</keyword>
<dbReference type="GO" id="GO:0009190">
    <property type="term" value="P:cyclic nucleotide biosynthetic process"/>
    <property type="evidence" value="ECO:0007669"/>
    <property type="project" value="InterPro"/>
</dbReference>
<keyword evidence="4" id="KW-1185">Reference proteome</keyword>
<sequence length="848" mass="93856">MTILFERSCPSVAEICKRFAGDPPPCINGWRTCNVPPCERLLRSSTPSASFEAVIAPAMEAIAKHGTIGKLRISPRFQVGGNHWHPRKLPDPRKVIKAHKSAAVAHCCLGQPDHYIPIMVQNKVVPFELESIKSATSNVSLSSLSKREEKGWRNRLAYFLSIRSFSIMLTIFVMVLAALVTLVVAQYTQSIIVRQLVEDRSVGSFSLTSSILAETASYGSRLTKLMGTYIQTSNTSALSGNETVSSTWLHIMEMSRVNGLQTNTKFYFMALSPVDGRALFTDPTYFYQSTVVNGARNLRWQGWEVDDQLLTRFNRSVTPLFDALYPSTSFYSASRMGPSPPCNTNYQTRDLVLQGAASSTYPATTDNYVVCDENNRPLAGLRSGAAIGSLVEALNSTASLSVVINMNRQLVCSSTNDAPFINGTRSYAPNSTVDWIAMVASMVPVNGPMRETIRYQGNKYLLVSDQIPDISANWTLVQLHSLSKQDSINNQYLGITIAALAGVVMIMILFVSVATYYMTQPLRDLTFELYKVARLELDLKGLNVPFLWEAKKLSKAFSQLHSAITSFKKFVPSQVIVNILKYNREAVSHLSQAKCTVMFQDIEGFTTLAESMNPLDLASLTEEYLEAMTEIVTLHGGTVDKYIGDCVMSIFNKPEALADHAAAACRCAVACQTALITLNKSWKRRYSVVLNTRIGINTGDVLVGNMGSDHRMNYTVIGDNVNIAARLEAVNKVFGTNIIISESVFTTAPPDCMTRRLSTVKVPGKTSQISIYELCAQTEEKKVLFAGYERALQLFEDFRMNDAMVVLRQITASSSTYDEACQRLMRRIEESPDSRPNGWTATETLTKG</sequence>
<dbReference type="InterPro" id="IPR001054">
    <property type="entry name" value="A/G_cyclase"/>
</dbReference>
<dbReference type="AlphaFoldDB" id="A0A2P6MT72"/>
<dbReference type="PANTHER" id="PTHR43081">
    <property type="entry name" value="ADENYLATE CYCLASE, TERMINAL-DIFFERENTIATION SPECIFIC-RELATED"/>
    <property type="match status" value="1"/>
</dbReference>
<evidence type="ECO:0000256" key="1">
    <source>
        <dbReference type="SAM" id="Phobius"/>
    </source>
</evidence>
<dbReference type="CDD" id="cd07302">
    <property type="entry name" value="CHD"/>
    <property type="match status" value="1"/>
</dbReference>
<dbReference type="SUPFAM" id="SSF55073">
    <property type="entry name" value="Nucleotide cyclase"/>
    <property type="match status" value="1"/>
</dbReference>
<dbReference type="PANTHER" id="PTHR43081:SF1">
    <property type="entry name" value="ADENYLATE CYCLASE, TERMINAL-DIFFERENTIATION SPECIFIC"/>
    <property type="match status" value="1"/>
</dbReference>
<feature type="transmembrane region" description="Helical" evidence="1">
    <location>
        <begin position="156"/>
        <end position="185"/>
    </location>
</feature>
<keyword evidence="1" id="KW-1133">Transmembrane helix</keyword>
<dbReference type="OrthoDB" id="33857at2759"/>
<proteinExistence type="predicted"/>
<dbReference type="Gene3D" id="3.30.70.1230">
    <property type="entry name" value="Nucleotide cyclase"/>
    <property type="match status" value="1"/>
</dbReference>
<dbReference type="SMART" id="SM00044">
    <property type="entry name" value="CYCc"/>
    <property type="match status" value="1"/>
</dbReference>
<dbReference type="EMBL" id="MDYQ01000430">
    <property type="protein sequence ID" value="PRP74911.1"/>
    <property type="molecule type" value="Genomic_DNA"/>
</dbReference>